<keyword evidence="2" id="KW-0732">Signal</keyword>
<comment type="caution">
    <text evidence="1">Lacks conserved residue(s) required for the propagation of feature annotation.</text>
</comment>
<dbReference type="EMBL" id="JAHXZJ010000001">
    <property type="protein sequence ID" value="KAH0567235.1"/>
    <property type="molecule type" value="Genomic_DNA"/>
</dbReference>
<dbReference type="Proteomes" id="UP000826195">
    <property type="component" value="Unassembled WGS sequence"/>
</dbReference>
<name>A0AAV7J357_COTGL</name>
<dbReference type="PROSITE" id="PS51670">
    <property type="entry name" value="SHKT"/>
    <property type="match status" value="1"/>
</dbReference>
<keyword evidence="5" id="KW-1185">Reference proteome</keyword>
<feature type="chain" id="PRO_5043854667" description="ShKT domain-containing protein" evidence="2">
    <location>
        <begin position="28"/>
        <end position="247"/>
    </location>
</feature>
<evidence type="ECO:0000259" key="3">
    <source>
        <dbReference type="PROSITE" id="PS51670"/>
    </source>
</evidence>
<evidence type="ECO:0000313" key="4">
    <source>
        <dbReference type="EMBL" id="KAH0567235.1"/>
    </source>
</evidence>
<proteinExistence type="predicted"/>
<gene>
    <name evidence="4" type="ORF">KQX54_007798</name>
</gene>
<reference evidence="4 5" key="1">
    <citation type="journal article" date="2021" name="J. Hered.">
        <title>A chromosome-level genome assembly of the parasitoid wasp, Cotesia glomerata (Hymenoptera: Braconidae).</title>
        <authorList>
            <person name="Pinto B.J."/>
            <person name="Weis J.J."/>
            <person name="Gamble T."/>
            <person name="Ode P.J."/>
            <person name="Paul R."/>
            <person name="Zaspel J.M."/>
        </authorList>
    </citation>
    <scope>NUCLEOTIDE SEQUENCE [LARGE SCALE GENOMIC DNA]</scope>
    <source>
        <strain evidence="4">CgM1</strain>
    </source>
</reference>
<organism evidence="4 5">
    <name type="scientific">Cotesia glomerata</name>
    <name type="common">Lepidopteran parasitic wasp</name>
    <name type="synonym">Apanteles glomeratus</name>
    <dbReference type="NCBI Taxonomy" id="32391"/>
    <lineage>
        <taxon>Eukaryota</taxon>
        <taxon>Metazoa</taxon>
        <taxon>Ecdysozoa</taxon>
        <taxon>Arthropoda</taxon>
        <taxon>Hexapoda</taxon>
        <taxon>Insecta</taxon>
        <taxon>Pterygota</taxon>
        <taxon>Neoptera</taxon>
        <taxon>Endopterygota</taxon>
        <taxon>Hymenoptera</taxon>
        <taxon>Apocrita</taxon>
        <taxon>Ichneumonoidea</taxon>
        <taxon>Braconidae</taxon>
        <taxon>Microgastrinae</taxon>
        <taxon>Cotesia</taxon>
    </lineage>
</organism>
<sequence length="247" mass="27827">MKPKNLLIFEVVVIALVILSFTNKVDALGKNCQRWLQAWFPIYCTSNKDCPDNLSCFVEAKECRNPCNSTSCKFTDDICLITNHTINCTSNAKSCTKQKDCPDNLDCLEKKCRDPCDGKKCGKGKICVVQDHKDICGSINGKNNKTELDGKEHVVRECQWWDFLCRAGWHSIASVGDKCNQILLNYDAAQMQTVLIIQSASIRSVKIHVTVNVRRTNKCVLSNHIRLVAKLLKILVVVLRMPGYCQV</sequence>
<feature type="domain" description="ShKT" evidence="3">
    <location>
        <begin position="79"/>
        <end position="121"/>
    </location>
</feature>
<evidence type="ECO:0000313" key="5">
    <source>
        <dbReference type="Proteomes" id="UP000826195"/>
    </source>
</evidence>
<dbReference type="AlphaFoldDB" id="A0AAV7J357"/>
<comment type="caution">
    <text evidence="4">The sequence shown here is derived from an EMBL/GenBank/DDBJ whole genome shotgun (WGS) entry which is preliminary data.</text>
</comment>
<accession>A0AAV7J357</accession>
<dbReference type="InterPro" id="IPR003582">
    <property type="entry name" value="ShKT_dom"/>
</dbReference>
<feature type="signal peptide" evidence="2">
    <location>
        <begin position="1"/>
        <end position="27"/>
    </location>
</feature>
<evidence type="ECO:0000256" key="1">
    <source>
        <dbReference type="PROSITE-ProRule" id="PRU01005"/>
    </source>
</evidence>
<evidence type="ECO:0000256" key="2">
    <source>
        <dbReference type="SAM" id="SignalP"/>
    </source>
</evidence>
<protein>
    <recommendedName>
        <fullName evidence="3">ShKT domain-containing protein</fullName>
    </recommendedName>
</protein>